<evidence type="ECO:0000313" key="3">
    <source>
        <dbReference type="EMBL" id="AXN53749.1"/>
    </source>
</evidence>
<dbReference type="Proteomes" id="UP000260554">
    <property type="component" value="Segment"/>
</dbReference>
<feature type="domain" description="dATP/dGTP diphosphohydrolase N-terminal" evidence="2">
    <location>
        <begin position="47"/>
        <end position="117"/>
    </location>
</feature>
<sequence>MPTICENMNGSPLPIVEDTPLRSGNVLPEDDSQRGLYPMAEGCLDYFPNALAEVSRISFEGNQKHNPGEPMGWARAKSTDHRNKIIRHTVDSREDTETAIEHAAQAAWRALAHLQTKIEVVRGIRQSPASK</sequence>
<dbReference type="InterPro" id="IPR044038">
    <property type="entry name" value="dATP/dGTP_diPOhydrolase_N"/>
</dbReference>
<organism evidence="3 4">
    <name type="scientific">Sphingomonas phage Scott</name>
    <dbReference type="NCBI Taxonomy" id="2282912"/>
    <lineage>
        <taxon>Viruses</taxon>
        <taxon>Duplodnaviria</taxon>
        <taxon>Heunggongvirae</taxon>
        <taxon>Uroviricota</taxon>
        <taxon>Caudoviricetes</taxon>
        <taxon>Autographivirales</taxon>
        <taxon>Autonotataviridae</taxon>
        <taxon>Scottvirus</taxon>
        <taxon>Scottvirus scott</taxon>
    </lineage>
</organism>
<name>A0A346FDD5_9CAUD</name>
<accession>A0A346FDD5</accession>
<gene>
    <name evidence="3" type="ORF">SPS_38</name>
</gene>
<evidence type="ECO:0000256" key="1">
    <source>
        <dbReference type="SAM" id="MobiDB-lite"/>
    </source>
</evidence>
<dbReference type="Pfam" id="PF18909">
    <property type="entry name" value="dGTP_diPhyd_N"/>
    <property type="match status" value="1"/>
</dbReference>
<dbReference type="EMBL" id="MH684921">
    <property type="protein sequence ID" value="AXN53749.1"/>
    <property type="molecule type" value="Genomic_DNA"/>
</dbReference>
<evidence type="ECO:0000259" key="2">
    <source>
        <dbReference type="Pfam" id="PF18909"/>
    </source>
</evidence>
<feature type="region of interest" description="Disordered" evidence="1">
    <location>
        <begin position="61"/>
        <end position="80"/>
    </location>
</feature>
<proteinExistence type="predicted"/>
<evidence type="ECO:0000313" key="4">
    <source>
        <dbReference type="Proteomes" id="UP000260554"/>
    </source>
</evidence>
<reference evidence="3 4" key="1">
    <citation type="submission" date="2018-07" db="EMBL/GenBank/DDBJ databases">
        <title>Relating species composition and interactions to biofilm formation in a model drinking water community.</title>
        <authorList>
            <person name="Thompson A."/>
            <person name="English E.L."/>
            <person name="Willsey G."/>
            <person name="Nock A.M."/>
            <person name="Eckstrom K."/>
            <person name="Tighe S.W."/>
            <person name="Bavelock M."/>
            <person name="Cairns B."/>
            <person name="Foote A."/>
            <person name="Schulman H."/>
            <person name="Gupta S."/>
            <person name="Kadouri D."/>
            <person name="Wargo M.J."/>
        </authorList>
    </citation>
    <scope>NUCLEOTIDE SEQUENCE [LARGE SCALE GENOMIC DNA]</scope>
    <source>
        <strain evidence="3">SPS</strain>
    </source>
</reference>
<keyword evidence="4" id="KW-1185">Reference proteome</keyword>
<protein>
    <recommendedName>
        <fullName evidence="2">dATP/dGTP diphosphohydrolase N-terminal domain-containing protein</fullName>
    </recommendedName>
</protein>